<reference evidence="2 3" key="1">
    <citation type="submission" date="2017-05" db="EMBL/GenBank/DDBJ databases">
        <title>The Genome Sequence of Tsuchiyaea wingfieldii DSM 27421.</title>
        <authorList>
            <person name="Cuomo C."/>
            <person name="Passer A."/>
            <person name="Billmyre B."/>
            <person name="Heitman J."/>
        </authorList>
    </citation>
    <scope>NUCLEOTIDE SEQUENCE [LARGE SCALE GENOMIC DNA]</scope>
    <source>
        <strain evidence="2 3">DSM 27421</strain>
    </source>
</reference>
<name>A0A5D3AR48_9TREE</name>
<feature type="region of interest" description="Disordered" evidence="1">
    <location>
        <begin position="79"/>
        <end position="111"/>
    </location>
</feature>
<comment type="caution">
    <text evidence="2">The sequence shown here is derived from an EMBL/GenBank/DDBJ whole genome shotgun (WGS) entry which is preliminary data.</text>
</comment>
<evidence type="ECO:0000256" key="1">
    <source>
        <dbReference type="SAM" id="MobiDB-lite"/>
    </source>
</evidence>
<gene>
    <name evidence="2" type="ORF">B9479_006261</name>
</gene>
<dbReference type="Proteomes" id="UP000322245">
    <property type="component" value="Unassembled WGS sequence"/>
</dbReference>
<protein>
    <submittedName>
        <fullName evidence="2">Uncharacterized protein</fullName>
    </submittedName>
</protein>
<evidence type="ECO:0000313" key="3">
    <source>
        <dbReference type="Proteomes" id="UP000322245"/>
    </source>
</evidence>
<sequence length="111" mass="12359">MSTLGSTTLPVPVEVQRAIISDVLIESSGHKPTLGSFARTSQDHLDLIRPQLYGSLKACFILHNMLINTCEDYVDDEVPEEMEAGGRDENREWKTLPADAHQHMADKLTPN</sequence>
<accession>A0A5D3AR48</accession>
<proteinExistence type="predicted"/>
<organism evidence="2 3">
    <name type="scientific">Cryptococcus floricola</name>
    <dbReference type="NCBI Taxonomy" id="2591691"/>
    <lineage>
        <taxon>Eukaryota</taxon>
        <taxon>Fungi</taxon>
        <taxon>Dikarya</taxon>
        <taxon>Basidiomycota</taxon>
        <taxon>Agaricomycotina</taxon>
        <taxon>Tremellomycetes</taxon>
        <taxon>Tremellales</taxon>
        <taxon>Cryptococcaceae</taxon>
        <taxon>Cryptococcus</taxon>
    </lineage>
</organism>
<dbReference type="EMBL" id="NIDF01000101">
    <property type="protein sequence ID" value="TYJ53138.1"/>
    <property type="molecule type" value="Genomic_DNA"/>
</dbReference>
<feature type="compositionally biased region" description="Basic and acidic residues" evidence="1">
    <location>
        <begin position="84"/>
        <end position="111"/>
    </location>
</feature>
<evidence type="ECO:0000313" key="2">
    <source>
        <dbReference type="EMBL" id="TYJ53138.1"/>
    </source>
</evidence>
<dbReference type="AlphaFoldDB" id="A0A5D3AR48"/>
<keyword evidence="3" id="KW-1185">Reference proteome</keyword>